<evidence type="ECO:0000313" key="3">
    <source>
        <dbReference type="Proteomes" id="UP000799766"/>
    </source>
</evidence>
<dbReference type="AlphaFoldDB" id="A0A6A6PEQ5"/>
<feature type="signal peptide" evidence="1">
    <location>
        <begin position="1"/>
        <end position="25"/>
    </location>
</feature>
<keyword evidence="1" id="KW-0732">Signal</keyword>
<keyword evidence="3" id="KW-1185">Reference proteome</keyword>
<dbReference type="Proteomes" id="UP000799766">
    <property type="component" value="Unassembled WGS sequence"/>
</dbReference>
<proteinExistence type="predicted"/>
<evidence type="ECO:0000313" key="2">
    <source>
        <dbReference type="EMBL" id="KAF2461883.1"/>
    </source>
</evidence>
<protein>
    <submittedName>
        <fullName evidence="2">Uncharacterized protein</fullName>
    </submittedName>
</protein>
<sequence>MKTSIVATLVYSCLAVSTLPKYLGAQDTPLDLPPFTEFQAQAAYTCTFDDAVDLAPTLIVILETLFPSETADCDGVSLANCIEVGNLAMELDPVFRRAVVKRQTDSLECKLPHTPYLTQTIAQDTCCTSSHR</sequence>
<gene>
    <name evidence="2" type="ORF">BDY21DRAFT_329914</name>
</gene>
<feature type="chain" id="PRO_5025380910" evidence="1">
    <location>
        <begin position="26"/>
        <end position="132"/>
    </location>
</feature>
<name>A0A6A6PEQ5_9PEZI</name>
<accession>A0A6A6PEQ5</accession>
<evidence type="ECO:0000256" key="1">
    <source>
        <dbReference type="SAM" id="SignalP"/>
    </source>
</evidence>
<reference evidence="2" key="1">
    <citation type="journal article" date="2020" name="Stud. Mycol.">
        <title>101 Dothideomycetes genomes: a test case for predicting lifestyles and emergence of pathogens.</title>
        <authorList>
            <person name="Haridas S."/>
            <person name="Albert R."/>
            <person name="Binder M."/>
            <person name="Bloem J."/>
            <person name="Labutti K."/>
            <person name="Salamov A."/>
            <person name="Andreopoulos B."/>
            <person name="Baker S."/>
            <person name="Barry K."/>
            <person name="Bills G."/>
            <person name="Bluhm B."/>
            <person name="Cannon C."/>
            <person name="Castanera R."/>
            <person name="Culley D."/>
            <person name="Daum C."/>
            <person name="Ezra D."/>
            <person name="Gonzalez J."/>
            <person name="Henrissat B."/>
            <person name="Kuo A."/>
            <person name="Liang C."/>
            <person name="Lipzen A."/>
            <person name="Lutzoni F."/>
            <person name="Magnuson J."/>
            <person name="Mondo S."/>
            <person name="Nolan M."/>
            <person name="Ohm R."/>
            <person name="Pangilinan J."/>
            <person name="Park H.-J."/>
            <person name="Ramirez L."/>
            <person name="Alfaro M."/>
            <person name="Sun H."/>
            <person name="Tritt A."/>
            <person name="Yoshinaga Y."/>
            <person name="Zwiers L.-H."/>
            <person name="Turgeon B."/>
            <person name="Goodwin S."/>
            <person name="Spatafora J."/>
            <person name="Crous P."/>
            <person name="Grigoriev I."/>
        </authorList>
    </citation>
    <scope>NUCLEOTIDE SEQUENCE</scope>
    <source>
        <strain evidence="2">ATCC 16933</strain>
    </source>
</reference>
<dbReference type="EMBL" id="MU001670">
    <property type="protein sequence ID" value="KAF2461883.1"/>
    <property type="molecule type" value="Genomic_DNA"/>
</dbReference>
<organism evidence="2 3">
    <name type="scientific">Lineolata rhizophorae</name>
    <dbReference type="NCBI Taxonomy" id="578093"/>
    <lineage>
        <taxon>Eukaryota</taxon>
        <taxon>Fungi</taxon>
        <taxon>Dikarya</taxon>
        <taxon>Ascomycota</taxon>
        <taxon>Pezizomycotina</taxon>
        <taxon>Dothideomycetes</taxon>
        <taxon>Dothideomycetes incertae sedis</taxon>
        <taxon>Lineolatales</taxon>
        <taxon>Lineolataceae</taxon>
        <taxon>Lineolata</taxon>
    </lineage>
</organism>